<accession>A0A498QEE9</accession>
<comment type="cofactor">
    <cofactor evidence="1">
        <name>[4Fe-4S] cluster</name>
        <dbReference type="ChEBI" id="CHEBI:49883"/>
    </cofactor>
</comment>
<dbReference type="InterPro" id="IPR006638">
    <property type="entry name" value="Elp3/MiaA/NifB-like_rSAM"/>
</dbReference>
<evidence type="ECO:0000256" key="2">
    <source>
        <dbReference type="ARBA" id="ARBA00022691"/>
    </source>
</evidence>
<dbReference type="Pfam" id="PF02310">
    <property type="entry name" value="B12-binding"/>
    <property type="match status" value="1"/>
</dbReference>
<keyword evidence="5" id="KW-0411">Iron-sulfur</keyword>
<dbReference type="PANTHER" id="PTHR43409">
    <property type="entry name" value="ANAEROBIC MAGNESIUM-PROTOPORPHYRIN IX MONOMETHYL ESTER CYCLASE-RELATED"/>
    <property type="match status" value="1"/>
</dbReference>
<reference evidence="7 8" key="1">
    <citation type="submission" date="2018-09" db="EMBL/GenBank/DDBJ databases">
        <authorList>
            <person name="Tagini F."/>
        </authorList>
    </citation>
    <scope>NUCLEOTIDE SEQUENCE [LARGE SCALE GENOMIC DNA]</scope>
    <source>
        <strain evidence="7 8">MK136</strain>
    </source>
</reference>
<evidence type="ECO:0000256" key="3">
    <source>
        <dbReference type="ARBA" id="ARBA00022723"/>
    </source>
</evidence>
<dbReference type="InterPro" id="IPR051198">
    <property type="entry name" value="BchE-like"/>
</dbReference>
<dbReference type="PROSITE" id="PS51332">
    <property type="entry name" value="B12_BINDING"/>
    <property type="match status" value="1"/>
</dbReference>
<gene>
    <name evidence="7" type="primary">hpnR_3</name>
    <name evidence="7" type="ORF">LAUMK136_04939</name>
</gene>
<dbReference type="EC" id="2.1.1.-" evidence="7"/>
<dbReference type="SFLD" id="SFLDF00324">
    <property type="entry name" value="bacteriocin_maturation"/>
    <property type="match status" value="1"/>
</dbReference>
<dbReference type="InterPro" id="IPR007197">
    <property type="entry name" value="rSAM"/>
</dbReference>
<dbReference type="SMART" id="SM00729">
    <property type="entry name" value="Elp3"/>
    <property type="match status" value="1"/>
</dbReference>
<dbReference type="Pfam" id="PF04055">
    <property type="entry name" value="Radical_SAM"/>
    <property type="match status" value="1"/>
</dbReference>
<keyword evidence="3" id="KW-0479">Metal-binding</keyword>
<dbReference type="GO" id="GO:0046872">
    <property type="term" value="F:metal ion binding"/>
    <property type="evidence" value="ECO:0007669"/>
    <property type="project" value="UniProtKB-KW"/>
</dbReference>
<evidence type="ECO:0000256" key="5">
    <source>
        <dbReference type="ARBA" id="ARBA00023014"/>
    </source>
</evidence>
<dbReference type="CDD" id="cd02068">
    <property type="entry name" value="radical_SAM_B12_BD"/>
    <property type="match status" value="1"/>
</dbReference>
<sequence length="623" mass="69685">MRLALAAMPWQSVERPSLAVGLLHSLVRRECSDVDVVEYHGAIQWVERMFDSREPTPVQSYTEIGNSVLQGLGDWVFAGCLYGDPGWRVAEMRAFAEIHNLDDSLVEVVLRMRKLAPDFIEAAVTEILSGHPDVVGFTSTFMQNMPSLAAARRLKQLAPELRIVFGGANCDGAMGHALHRNHPFVDFVVRGEGELVFPALIEAIRAGTDPHEIPGVCWWNDDRSVANPQPSRTVPPGMIPCPNFDDWRDALERSPVREYVSPQLIIESSRGCWWGEKHQCTFCGLNGSLMTFRAKSADRFWDELSTLVRRHQILDVFTVDNIIDMSFFHSLLPKIAEVDWDLRIHYEVKSNLRTSQVEALAAAKVAMIQPGIESLSGRVLKLMDKGVDGATNVGLLRDCENNHITASWSYLYGFPGEHDEDYWSVIAQLPALVHLQPPGGATRIVLERFSPYFNQPELGFGHRRPAAFYGHVYSLADTELADLAYFFDSEPAGIVGDVACSLEEAIDRWKRDYPYSFLIATDNGAEILIDDQRRGWPNTQHRLSGWHAVAYRALARRRSSTALRSYLVDSGYELDHATIEAWLRSAQRDGLVFVDDAAWVALATAIATQRVTTMAPDHVGAIA</sequence>
<evidence type="ECO:0000313" key="7">
    <source>
        <dbReference type="EMBL" id="VBA43144.1"/>
    </source>
</evidence>
<dbReference type="EMBL" id="UPHP01000130">
    <property type="protein sequence ID" value="VBA43144.1"/>
    <property type="molecule type" value="Genomic_DNA"/>
</dbReference>
<dbReference type="AlphaFoldDB" id="A0A498QEE9"/>
<feature type="domain" description="B12-binding" evidence="6">
    <location>
        <begin position="73"/>
        <end position="211"/>
    </location>
</feature>
<dbReference type="SFLD" id="SFLDS00029">
    <property type="entry name" value="Radical_SAM"/>
    <property type="match status" value="1"/>
</dbReference>
<proteinExistence type="predicted"/>
<dbReference type="NCBIfam" id="TIGR03975">
    <property type="entry name" value="rSAM_ocin_1"/>
    <property type="match status" value="1"/>
</dbReference>
<protein>
    <submittedName>
        <fullName evidence="7">Hopanoid C-3 methylase</fullName>
        <ecNumber evidence="7">2.1.1.-</ecNumber>
    </submittedName>
</protein>
<keyword evidence="7" id="KW-0808">Transferase</keyword>
<organism evidence="7 8">
    <name type="scientific">Mycobacterium attenuatum</name>
    <dbReference type="NCBI Taxonomy" id="2341086"/>
    <lineage>
        <taxon>Bacteria</taxon>
        <taxon>Bacillati</taxon>
        <taxon>Actinomycetota</taxon>
        <taxon>Actinomycetes</taxon>
        <taxon>Mycobacteriales</taxon>
        <taxon>Mycobacteriaceae</taxon>
        <taxon>Mycobacterium</taxon>
    </lineage>
</organism>
<keyword evidence="4" id="KW-0408">Iron</keyword>
<dbReference type="SUPFAM" id="SSF102114">
    <property type="entry name" value="Radical SAM enzymes"/>
    <property type="match status" value="1"/>
</dbReference>
<name>A0A498QEE9_9MYCO</name>
<dbReference type="Proteomes" id="UP000273307">
    <property type="component" value="Unassembled WGS sequence"/>
</dbReference>
<evidence type="ECO:0000313" key="8">
    <source>
        <dbReference type="Proteomes" id="UP000273307"/>
    </source>
</evidence>
<dbReference type="GO" id="GO:0008168">
    <property type="term" value="F:methyltransferase activity"/>
    <property type="evidence" value="ECO:0007669"/>
    <property type="project" value="UniProtKB-KW"/>
</dbReference>
<keyword evidence="7" id="KW-0489">Methyltransferase</keyword>
<dbReference type="RefSeq" id="WP_122444906.1">
    <property type="nucleotide sequence ID" value="NZ_UPHP01000130.1"/>
</dbReference>
<dbReference type="PANTHER" id="PTHR43409:SF7">
    <property type="entry name" value="BLL1977 PROTEIN"/>
    <property type="match status" value="1"/>
</dbReference>
<evidence type="ECO:0000259" key="6">
    <source>
        <dbReference type="PROSITE" id="PS51332"/>
    </source>
</evidence>
<dbReference type="InterPro" id="IPR023984">
    <property type="entry name" value="rSAM_ocin_1"/>
</dbReference>
<evidence type="ECO:0000256" key="1">
    <source>
        <dbReference type="ARBA" id="ARBA00001966"/>
    </source>
</evidence>
<dbReference type="GO" id="GO:0031419">
    <property type="term" value="F:cobalamin binding"/>
    <property type="evidence" value="ECO:0007669"/>
    <property type="project" value="InterPro"/>
</dbReference>
<dbReference type="Gene3D" id="3.80.30.20">
    <property type="entry name" value="tm_1862 like domain"/>
    <property type="match status" value="1"/>
</dbReference>
<keyword evidence="2" id="KW-0949">S-adenosyl-L-methionine</keyword>
<dbReference type="OrthoDB" id="9801424at2"/>
<dbReference type="SFLD" id="SFLDG01082">
    <property type="entry name" value="B12-binding_domain_containing"/>
    <property type="match status" value="1"/>
</dbReference>
<dbReference type="GO" id="GO:0005829">
    <property type="term" value="C:cytosol"/>
    <property type="evidence" value="ECO:0007669"/>
    <property type="project" value="TreeGrafter"/>
</dbReference>
<dbReference type="Gene3D" id="3.40.50.280">
    <property type="entry name" value="Cobalamin-binding domain"/>
    <property type="match status" value="1"/>
</dbReference>
<dbReference type="InterPro" id="IPR023404">
    <property type="entry name" value="rSAM_horseshoe"/>
</dbReference>
<dbReference type="InterPro" id="IPR058240">
    <property type="entry name" value="rSAM_sf"/>
</dbReference>
<dbReference type="GO" id="GO:0032259">
    <property type="term" value="P:methylation"/>
    <property type="evidence" value="ECO:0007669"/>
    <property type="project" value="UniProtKB-KW"/>
</dbReference>
<dbReference type="InterPro" id="IPR006158">
    <property type="entry name" value="Cobalamin-bd"/>
</dbReference>
<dbReference type="GO" id="GO:0051536">
    <property type="term" value="F:iron-sulfur cluster binding"/>
    <property type="evidence" value="ECO:0007669"/>
    <property type="project" value="UniProtKB-KW"/>
</dbReference>
<evidence type="ECO:0000256" key="4">
    <source>
        <dbReference type="ARBA" id="ARBA00023004"/>
    </source>
</evidence>
<keyword evidence="8" id="KW-1185">Reference proteome</keyword>